<dbReference type="EMBL" id="JBHTIU010000100">
    <property type="protein sequence ID" value="MFD0872084.1"/>
    <property type="molecule type" value="Genomic_DNA"/>
</dbReference>
<keyword evidence="1" id="KW-0472">Membrane</keyword>
<gene>
    <name evidence="2" type="ORF">ACFQ03_23485</name>
</gene>
<proteinExistence type="predicted"/>
<keyword evidence="3" id="KW-1185">Reference proteome</keyword>
<organism evidence="2 3">
    <name type="scientific">Paenibacillus residui</name>
    <dbReference type="NCBI Taxonomy" id="629724"/>
    <lineage>
        <taxon>Bacteria</taxon>
        <taxon>Bacillati</taxon>
        <taxon>Bacillota</taxon>
        <taxon>Bacilli</taxon>
        <taxon>Bacillales</taxon>
        <taxon>Paenibacillaceae</taxon>
        <taxon>Paenibacillus</taxon>
    </lineage>
</organism>
<evidence type="ECO:0000256" key="1">
    <source>
        <dbReference type="SAM" id="Phobius"/>
    </source>
</evidence>
<dbReference type="InterPro" id="IPR020138">
    <property type="entry name" value="Uncharacterised_YqzF"/>
</dbReference>
<evidence type="ECO:0000313" key="3">
    <source>
        <dbReference type="Proteomes" id="UP001597120"/>
    </source>
</evidence>
<dbReference type="RefSeq" id="WP_144935611.1">
    <property type="nucleotide sequence ID" value="NZ_JBHTIU010000100.1"/>
</dbReference>
<comment type="caution">
    <text evidence="2">The sequence shown here is derived from an EMBL/GenBank/DDBJ whole genome shotgun (WGS) entry which is preliminary data.</text>
</comment>
<sequence length="89" mass="10118">MSDKNPSSASRMIAALLLVIPGIGATYGFLLMKNTIFEQFDPQVSFAWGKFLLGLLLFIVGVGFIAGWIFFRDQKRNYVAPRFKKKRTR</sequence>
<evidence type="ECO:0000313" key="2">
    <source>
        <dbReference type="EMBL" id="MFD0872084.1"/>
    </source>
</evidence>
<name>A0ABW3DHM9_9BACL</name>
<feature type="transmembrane region" description="Helical" evidence="1">
    <location>
        <begin position="51"/>
        <end position="71"/>
    </location>
</feature>
<accession>A0ABW3DHM9</accession>
<protein>
    <submittedName>
        <fullName evidence="2">DUF2627 domain-containing protein</fullName>
    </submittedName>
</protein>
<dbReference type="Pfam" id="PF11118">
    <property type="entry name" value="DUF2627"/>
    <property type="match status" value="1"/>
</dbReference>
<keyword evidence="1" id="KW-1133">Transmembrane helix</keyword>
<dbReference type="Proteomes" id="UP001597120">
    <property type="component" value="Unassembled WGS sequence"/>
</dbReference>
<reference evidence="3" key="1">
    <citation type="journal article" date="2019" name="Int. J. Syst. Evol. Microbiol.">
        <title>The Global Catalogue of Microorganisms (GCM) 10K type strain sequencing project: providing services to taxonomists for standard genome sequencing and annotation.</title>
        <authorList>
            <consortium name="The Broad Institute Genomics Platform"/>
            <consortium name="The Broad Institute Genome Sequencing Center for Infectious Disease"/>
            <person name="Wu L."/>
            <person name="Ma J."/>
        </authorList>
    </citation>
    <scope>NUCLEOTIDE SEQUENCE [LARGE SCALE GENOMIC DNA]</scope>
    <source>
        <strain evidence="3">CCUG 57263</strain>
    </source>
</reference>
<keyword evidence="1" id="KW-0812">Transmembrane</keyword>
<feature type="transmembrane region" description="Helical" evidence="1">
    <location>
        <begin position="12"/>
        <end position="31"/>
    </location>
</feature>